<comment type="caution">
    <text evidence="8">The sequence shown here is derived from an EMBL/GenBank/DDBJ whole genome shotgun (WGS) entry which is preliminary data.</text>
</comment>
<proteinExistence type="predicted"/>
<dbReference type="OrthoDB" id="294853at2759"/>
<dbReference type="SUPFAM" id="SSF48371">
    <property type="entry name" value="ARM repeat"/>
    <property type="match status" value="2"/>
</dbReference>
<dbReference type="GO" id="GO:0015031">
    <property type="term" value="P:protein transport"/>
    <property type="evidence" value="ECO:0007669"/>
    <property type="project" value="UniProtKB-KW"/>
</dbReference>
<reference evidence="8" key="1">
    <citation type="submission" date="2020-12" db="EMBL/GenBank/DDBJ databases">
        <authorList>
            <person name="Iha C."/>
        </authorList>
    </citation>
    <scope>NUCLEOTIDE SEQUENCE</scope>
</reference>
<dbReference type="InterPro" id="IPR032691">
    <property type="entry name" value="Mon2/Sec7/BIG1-like_HUS"/>
</dbReference>
<evidence type="ECO:0008006" key="10">
    <source>
        <dbReference type="Google" id="ProtNLM"/>
    </source>
</evidence>
<dbReference type="Pfam" id="PF12783">
    <property type="entry name" value="Sec7-like_HUS"/>
    <property type="match status" value="1"/>
</dbReference>
<keyword evidence="1" id="KW-0813">Transport</keyword>
<feature type="domain" description="Mon2 C-terminal" evidence="6">
    <location>
        <begin position="854"/>
        <end position="1159"/>
    </location>
</feature>
<dbReference type="InterPro" id="IPR015403">
    <property type="entry name" value="Mon2/Sec7/BIG1-like_HDS"/>
</dbReference>
<dbReference type="Pfam" id="PF16213">
    <property type="entry name" value="DCB"/>
    <property type="match status" value="1"/>
</dbReference>
<protein>
    <recommendedName>
        <fullName evidence="10">Protein MON2 homolog</fullName>
    </recommendedName>
</protein>
<dbReference type="Pfam" id="PF09324">
    <property type="entry name" value="Sec7-like_HDS"/>
    <property type="match status" value="1"/>
</dbReference>
<evidence type="ECO:0000313" key="9">
    <source>
        <dbReference type="Proteomes" id="UP000708148"/>
    </source>
</evidence>
<dbReference type="InterPro" id="IPR016024">
    <property type="entry name" value="ARM-type_fold"/>
</dbReference>
<feature type="domain" description="Mon2/Sec7/BIG1-like HUS" evidence="5">
    <location>
        <begin position="224"/>
        <end position="380"/>
    </location>
</feature>
<keyword evidence="2" id="KW-0653">Protein transport</keyword>
<evidence type="ECO:0000256" key="2">
    <source>
        <dbReference type="ARBA" id="ARBA00022927"/>
    </source>
</evidence>
<dbReference type="Proteomes" id="UP000708148">
    <property type="component" value="Unassembled WGS sequence"/>
</dbReference>
<feature type="domain" description="Mon2/Sec7/BIG1-like dimerisation and cyclophilin-binding" evidence="7">
    <location>
        <begin position="3"/>
        <end position="195"/>
    </location>
</feature>
<name>A0A8S1IYS9_9CHLO</name>
<evidence type="ECO:0000259" key="6">
    <source>
        <dbReference type="Pfam" id="PF16206"/>
    </source>
</evidence>
<evidence type="ECO:0000313" key="8">
    <source>
        <dbReference type="EMBL" id="CAD7699922.1"/>
    </source>
</evidence>
<gene>
    <name evidence="8" type="ORF">OSTQU699_LOCUS5281</name>
</gene>
<evidence type="ECO:0000259" key="7">
    <source>
        <dbReference type="Pfam" id="PF16213"/>
    </source>
</evidence>
<feature type="region of interest" description="Disordered" evidence="3">
    <location>
        <begin position="743"/>
        <end position="765"/>
    </location>
</feature>
<keyword evidence="9" id="KW-1185">Reference proteome</keyword>
<sequence>MAKNTFMTVLESDLRVLSTEARKSDGLAGQLAGWLNNSEQTAVKDAAERAVMRLRAFSREPNCLEAIRGSKDVLRPFVLACETKNSRLTSHALGCIQRLLANDAVSAEGRVAVITVLQHLEKSHDEGVKLKMLQTALTLLQNPAASDREENICNLLGLNFRLLAHPRNTETVVSTAAATVRQAVTLVFDRALAEDDAIDEYPSSEEERRLSHSQATGSGREIAALHLLEDMCEMCSGSPATWLQSPVVQRQFILDMLEYVLSHKPQVFHRLPLFEEALRERVCHVLDSLLMEYMQHDGEPARTGEVRAAFRSLATTLENFYTLIPAKVAHFLDILFKGTSAGNPTWRRTCCLQVLRHLSLDRYLVYYLYTTYDMKMDFPNNACHNLVEVSVAVVQRFLKLHPDDGDGTSMAVLGSLYKATVGQSGWSVDIDANGVGEAYLAAMGLDAIISIVGAIEALAEKCGDGGDYSVASPQAPGTGYPIIKHNALVSMVDDLWRMVLGAFKSLLLRGCGDDLLPQLIKGYQSMLQTCASLHVNAAMGAFLTSLCDLSLPALTAVDVTPHGGVAAGSPWGTVLKPMNIQALHALFNIAYLLGNSLGSSWVLVVRTLHAVDQILLSPHTTTQEANKDVASAGQATELSVLSAAVTRVFEGSALLNPEAVISLLAALRDVSSQTLQKSNRGPMRLFALSRMVDVLLHNVHRIQDLWGIFLSHIVEVLSSSDAAVRTAATSELNRAVTGALGLPLRSEDGESDDGEEEATPQDEAPSMAVDKAVEHMILVALESLYQDVGHSDVRRGILQIAILVLQRNGDFLTRGWSPILRLLESVPMSGDEMLISTAFQSIELLMNDYFALTVPKDLHLKCLEVTALYGTQMAAVNVSLTTVRVLWDATDTFRQLPGPSEQHPSDGSVTPQLSSENSASIGTVGDDELLVYVFSALQRLSMDRRPEVRSSGIKTFFAVISSFGNQMSLELWERCLRAMVLPLLKSVYNTSITSSSEEAQAEVLGREGGKSVTMLVHHSRNTERKLWDETLVLALGGMSKLLRAHLPKLVQLDDFLGDWKEIIQLTEDSVARAAREVVSAGIGLMTMVVQTFSSSDILTSEMLQCLFGALRETVRSMTSSQASMPTAARVEMVQGIGQMYSSLKERLGTDEVVVMMGWLDRFVRYPMGPKDTSMHLPGCLPSVQRAVLKLMAELAALQSAELWPIIIRTLCDFLEPPGLAVPPVLQGRNEGRESAPDALSSDFMEQAVDELVRVYCEQAPYPIRVALFNPVVAALARCMVSRYVSFEKGLWSKAAAAFNTVVTAGLPAINIASSGGGTVQQSPWEVLAAAFEAFLLGKGMDVEIPDKGHRASGSSSDSMSLQALQILSPRARIEASRGDSEVRMTVLDTLGDVVLTACEHASLEMRTRLVRIVDEGMTRSDPSDGALAAGGRFSHACLRKMYVLCSRGEAGQDPHGALLEVAQLALPIFISRCDRILRTFAQDDRQSGTIRLPAAQIDEVVFTLEILSSLTLDPRVVEGAFVTTPAQQELISWRPQREEASPLAGSTATRGRAHLLFLYQSLCDCITCKDTRVRGMVRDLLVLVGVDLGLFMPPSKHEVGPETLP</sequence>
<accession>A0A8S1IYS9</accession>
<evidence type="ECO:0000259" key="4">
    <source>
        <dbReference type="Pfam" id="PF09324"/>
    </source>
</evidence>
<feature type="compositionally biased region" description="Polar residues" evidence="3">
    <location>
        <begin position="905"/>
        <end position="917"/>
    </location>
</feature>
<dbReference type="Pfam" id="PF16206">
    <property type="entry name" value="Mon2_C"/>
    <property type="match status" value="1"/>
</dbReference>
<feature type="domain" description="Mon2/Sec7/BIG1-like HDS" evidence="4">
    <location>
        <begin position="775"/>
        <end position="843"/>
    </location>
</feature>
<evidence type="ECO:0000259" key="5">
    <source>
        <dbReference type="Pfam" id="PF12783"/>
    </source>
</evidence>
<feature type="region of interest" description="Disordered" evidence="3">
    <location>
        <begin position="896"/>
        <end position="917"/>
    </location>
</feature>
<dbReference type="PANTHER" id="PTHR34199">
    <property type="entry name" value="NUMOD3 MOTIF FAMILY PROTEIN, EXPRESSED"/>
    <property type="match status" value="1"/>
</dbReference>
<organism evidence="8 9">
    <name type="scientific">Ostreobium quekettii</name>
    <dbReference type="NCBI Taxonomy" id="121088"/>
    <lineage>
        <taxon>Eukaryota</taxon>
        <taxon>Viridiplantae</taxon>
        <taxon>Chlorophyta</taxon>
        <taxon>core chlorophytes</taxon>
        <taxon>Ulvophyceae</taxon>
        <taxon>TCBD clade</taxon>
        <taxon>Bryopsidales</taxon>
        <taxon>Ostreobineae</taxon>
        <taxon>Ostreobiaceae</taxon>
        <taxon>Ostreobium</taxon>
    </lineage>
</organism>
<evidence type="ECO:0000256" key="1">
    <source>
        <dbReference type="ARBA" id="ARBA00022448"/>
    </source>
</evidence>
<feature type="compositionally biased region" description="Acidic residues" evidence="3">
    <location>
        <begin position="749"/>
        <end position="760"/>
    </location>
</feature>
<evidence type="ECO:0000256" key="3">
    <source>
        <dbReference type="SAM" id="MobiDB-lite"/>
    </source>
</evidence>
<dbReference type="InterPro" id="IPR032629">
    <property type="entry name" value="DCB_dom"/>
</dbReference>
<dbReference type="EMBL" id="CAJHUC010001136">
    <property type="protein sequence ID" value="CAD7699922.1"/>
    <property type="molecule type" value="Genomic_DNA"/>
</dbReference>
<dbReference type="InterPro" id="IPR032817">
    <property type="entry name" value="Mon2_C"/>
</dbReference>
<dbReference type="PANTHER" id="PTHR34199:SF4">
    <property type="entry name" value="ARM REPEAT SUPERFAMILY PROTEIN"/>
    <property type="match status" value="1"/>
</dbReference>